<dbReference type="Proteomes" id="UP000308768">
    <property type="component" value="Unassembled WGS sequence"/>
</dbReference>
<sequence length="121" mass="13414">MADKPEQVKRSTIQSLKAWGENPLPPTLLETLITAQHIRPFQPLPMLFPPVLLFTTYLNINGYKADSAGATAAWSGLYMILAGRRRQKFGAKFGARGLEEAMTNDDPADWALWSCAYSAND</sequence>
<dbReference type="OrthoDB" id="4868994at2759"/>
<comment type="caution">
    <text evidence="1">The sequence shown here is derived from an EMBL/GenBank/DDBJ whole genome shotgun (WGS) entry which is preliminary data.</text>
</comment>
<proteinExistence type="predicted"/>
<organism evidence="1 2">
    <name type="scientific">Cryomyces minteri</name>
    <dbReference type="NCBI Taxonomy" id="331657"/>
    <lineage>
        <taxon>Eukaryota</taxon>
        <taxon>Fungi</taxon>
        <taxon>Dikarya</taxon>
        <taxon>Ascomycota</taxon>
        <taxon>Pezizomycotina</taxon>
        <taxon>Dothideomycetes</taxon>
        <taxon>Dothideomycetes incertae sedis</taxon>
        <taxon>Cryomyces</taxon>
    </lineage>
</organism>
<gene>
    <name evidence="1" type="ORF">B0A49_10203</name>
</gene>
<keyword evidence="2" id="KW-1185">Reference proteome</keyword>
<protein>
    <submittedName>
        <fullName evidence="1">Uncharacterized protein</fullName>
    </submittedName>
</protein>
<dbReference type="AlphaFoldDB" id="A0A4U0W1R3"/>
<dbReference type="EMBL" id="NAJN01002214">
    <property type="protein sequence ID" value="TKA55863.1"/>
    <property type="molecule type" value="Genomic_DNA"/>
</dbReference>
<dbReference type="STRING" id="331657.A0A4U0W1R3"/>
<evidence type="ECO:0000313" key="2">
    <source>
        <dbReference type="Proteomes" id="UP000308768"/>
    </source>
</evidence>
<reference evidence="1 2" key="1">
    <citation type="submission" date="2017-03" db="EMBL/GenBank/DDBJ databases">
        <title>Genomes of endolithic fungi from Antarctica.</title>
        <authorList>
            <person name="Coleine C."/>
            <person name="Masonjones S."/>
            <person name="Stajich J.E."/>
        </authorList>
    </citation>
    <scope>NUCLEOTIDE SEQUENCE [LARGE SCALE GENOMIC DNA]</scope>
    <source>
        <strain evidence="1 2">CCFEE 5187</strain>
    </source>
</reference>
<evidence type="ECO:0000313" key="1">
    <source>
        <dbReference type="EMBL" id="TKA55863.1"/>
    </source>
</evidence>
<accession>A0A4U0W1R3</accession>
<name>A0A4U0W1R3_9PEZI</name>